<accession>A0A328KIB4</accession>
<reference evidence="1 2" key="1">
    <citation type="submission" date="2017-03" db="EMBL/GenBank/DDBJ databases">
        <title>wgs assembly of Dolosigranulum pigrum KPL CDC strains.</title>
        <authorList>
            <person name="Brugger S.D."/>
            <person name="Pettigrew M."/>
            <person name="Kong Y."/>
            <person name="Lemon K.P."/>
        </authorList>
    </citation>
    <scope>NUCLEOTIDE SEQUENCE [LARGE SCALE GENOMIC DNA]</scope>
    <source>
        <strain evidence="1 2">KPL1931_CDC4294-98</strain>
    </source>
</reference>
<proteinExistence type="predicted"/>
<dbReference type="EMBL" id="NAQV01000026">
    <property type="protein sequence ID" value="RAN62205.1"/>
    <property type="molecule type" value="Genomic_DNA"/>
</dbReference>
<dbReference type="AlphaFoldDB" id="A0A328KIB4"/>
<sequence length="106" mass="12355">MDTLIRYVEVVPPWVSAKDAGKLINQKNPSEWLKRFREFADDNPHVFKPYKPYTSSSKRDTGYSPVALGFYYEYSDLLEAGTRSIKLADEEERLRIQYLGEKITCI</sequence>
<protein>
    <submittedName>
        <fullName evidence="1">Uncharacterized protein</fullName>
    </submittedName>
</protein>
<evidence type="ECO:0000313" key="2">
    <source>
        <dbReference type="Proteomes" id="UP000249099"/>
    </source>
</evidence>
<dbReference type="Proteomes" id="UP000249099">
    <property type="component" value="Unassembled WGS sequence"/>
</dbReference>
<evidence type="ECO:0000313" key="1">
    <source>
        <dbReference type="EMBL" id="RAN62205.1"/>
    </source>
</evidence>
<comment type="caution">
    <text evidence="1">The sequence shown here is derived from an EMBL/GenBank/DDBJ whole genome shotgun (WGS) entry which is preliminary data.</text>
</comment>
<gene>
    <name evidence="1" type="ORF">B8A44_07995</name>
</gene>
<organism evidence="1 2">
    <name type="scientific">Dolosigranulum pigrum</name>
    <dbReference type="NCBI Taxonomy" id="29394"/>
    <lineage>
        <taxon>Bacteria</taxon>
        <taxon>Bacillati</taxon>
        <taxon>Bacillota</taxon>
        <taxon>Bacilli</taxon>
        <taxon>Lactobacillales</taxon>
        <taxon>Carnobacteriaceae</taxon>
        <taxon>Dolosigranulum</taxon>
    </lineage>
</organism>
<dbReference type="RefSeq" id="WP_112790428.1">
    <property type="nucleotide sequence ID" value="NZ_NAQV01000026.1"/>
</dbReference>
<name>A0A328KIB4_9LACT</name>